<dbReference type="AlphaFoldDB" id="A0AAW1AGP1"/>
<name>A0AAW1AGP1_9HYME</name>
<evidence type="ECO:0000256" key="1">
    <source>
        <dbReference type="SAM" id="MobiDB-lite"/>
    </source>
</evidence>
<gene>
    <name evidence="2" type="ORF">QLX08_001159</name>
</gene>
<protein>
    <submittedName>
        <fullName evidence="2">Uncharacterized protein</fullName>
    </submittedName>
</protein>
<dbReference type="EMBL" id="JAWNGG020000015">
    <property type="protein sequence ID" value="KAK9308943.1"/>
    <property type="molecule type" value="Genomic_DNA"/>
</dbReference>
<accession>A0AAW1AGP1</accession>
<reference evidence="2 3" key="1">
    <citation type="submission" date="2024-05" db="EMBL/GenBank/DDBJ databases">
        <title>The nuclear and mitochondrial genome assemblies of Tetragonisca angustula (Apidae: Meliponini), a tiny yet remarkable pollinator in the Neotropics.</title>
        <authorList>
            <person name="Ferrari R."/>
            <person name="Ricardo P.C."/>
            <person name="Dias F.C."/>
            <person name="Araujo N.S."/>
            <person name="Soares D.O."/>
            <person name="Zhou Q.-S."/>
            <person name="Zhu C.-D."/>
            <person name="Coutinho L."/>
            <person name="Airas M.C."/>
            <person name="Batista T.M."/>
        </authorList>
    </citation>
    <scope>NUCLEOTIDE SEQUENCE [LARGE SCALE GENOMIC DNA]</scope>
    <source>
        <strain evidence="2">ASF017062</strain>
        <tissue evidence="2">Abdomen</tissue>
    </source>
</reference>
<dbReference type="Proteomes" id="UP001432146">
    <property type="component" value="Unassembled WGS sequence"/>
</dbReference>
<sequence length="66" mass="7359">MRSLRATKQCTLTPTVDGRKCISINRPFDGAIEWRRKRKRTGVRLEARNKGTGSGLSDGGRRETVG</sequence>
<evidence type="ECO:0000313" key="3">
    <source>
        <dbReference type="Proteomes" id="UP001432146"/>
    </source>
</evidence>
<feature type="region of interest" description="Disordered" evidence="1">
    <location>
        <begin position="43"/>
        <end position="66"/>
    </location>
</feature>
<evidence type="ECO:0000313" key="2">
    <source>
        <dbReference type="EMBL" id="KAK9308943.1"/>
    </source>
</evidence>
<organism evidence="2 3">
    <name type="scientific">Tetragonisca angustula</name>
    <dbReference type="NCBI Taxonomy" id="166442"/>
    <lineage>
        <taxon>Eukaryota</taxon>
        <taxon>Metazoa</taxon>
        <taxon>Ecdysozoa</taxon>
        <taxon>Arthropoda</taxon>
        <taxon>Hexapoda</taxon>
        <taxon>Insecta</taxon>
        <taxon>Pterygota</taxon>
        <taxon>Neoptera</taxon>
        <taxon>Endopterygota</taxon>
        <taxon>Hymenoptera</taxon>
        <taxon>Apocrita</taxon>
        <taxon>Aculeata</taxon>
        <taxon>Apoidea</taxon>
        <taxon>Anthophila</taxon>
        <taxon>Apidae</taxon>
        <taxon>Tetragonisca</taxon>
    </lineage>
</organism>
<proteinExistence type="predicted"/>
<comment type="caution">
    <text evidence="2">The sequence shown here is derived from an EMBL/GenBank/DDBJ whole genome shotgun (WGS) entry which is preliminary data.</text>
</comment>
<keyword evidence="3" id="KW-1185">Reference proteome</keyword>